<evidence type="ECO:0000313" key="12">
    <source>
        <dbReference type="EMBL" id="CCL98339.1"/>
    </source>
</evidence>
<keyword evidence="13" id="KW-1185">Reference proteome</keyword>
<dbReference type="OrthoDB" id="2802867at2759"/>
<evidence type="ECO:0000256" key="9">
    <source>
        <dbReference type="ARBA" id="ARBA00023004"/>
    </source>
</evidence>
<evidence type="ECO:0000256" key="11">
    <source>
        <dbReference type="ARBA" id="ARBA00023136"/>
    </source>
</evidence>
<evidence type="ECO:0000256" key="8">
    <source>
        <dbReference type="ARBA" id="ARBA00023002"/>
    </source>
</evidence>
<comment type="subcellular location">
    <subcellularLocation>
        <location evidence="2">Membrane</location>
    </subcellularLocation>
</comment>
<evidence type="ECO:0000256" key="3">
    <source>
        <dbReference type="ARBA" id="ARBA00010617"/>
    </source>
</evidence>
<dbReference type="InParanoid" id="J7S603"/>
<dbReference type="HOGENOM" id="CLU_1283274_0_0_1"/>
<dbReference type="InterPro" id="IPR001128">
    <property type="entry name" value="Cyt_P450"/>
</dbReference>
<dbReference type="InterPro" id="IPR050364">
    <property type="entry name" value="Cytochrome_P450_fung"/>
</dbReference>
<dbReference type="GO" id="GO:0016705">
    <property type="term" value="F:oxidoreductase activity, acting on paired donors, with incorporation or reduction of molecular oxygen"/>
    <property type="evidence" value="ECO:0007669"/>
    <property type="project" value="InterPro"/>
</dbReference>
<keyword evidence="4" id="KW-0349">Heme</keyword>
<dbReference type="SUPFAM" id="SSF48264">
    <property type="entry name" value="Cytochrome P450"/>
    <property type="match status" value="1"/>
</dbReference>
<evidence type="ECO:0000256" key="5">
    <source>
        <dbReference type="ARBA" id="ARBA00022692"/>
    </source>
</evidence>
<comment type="similarity">
    <text evidence="3">Belongs to the cytochrome P450 family.</text>
</comment>
<dbReference type="InterPro" id="IPR036396">
    <property type="entry name" value="Cyt_P450_sf"/>
</dbReference>
<keyword evidence="9" id="KW-0408">Iron</keyword>
<name>J7S603_9APHY</name>
<dbReference type="Gene3D" id="1.10.630.10">
    <property type="entry name" value="Cytochrome P450"/>
    <property type="match status" value="1"/>
</dbReference>
<reference evidence="12 13" key="1">
    <citation type="journal article" date="2012" name="Appl. Environ. Microbiol.">
        <title>Short-read sequencing for genomic analysis of the brown rot fungus Fibroporia radiculosa.</title>
        <authorList>
            <person name="Tang J.D."/>
            <person name="Perkins A.D."/>
            <person name="Sonstegard T.S."/>
            <person name="Schroeder S.G."/>
            <person name="Burgess S.C."/>
            <person name="Diehl S.V."/>
        </authorList>
    </citation>
    <scope>NUCLEOTIDE SEQUENCE [LARGE SCALE GENOMIC DNA]</scope>
    <source>
        <strain evidence="12 13">TFFH 294</strain>
    </source>
</reference>
<keyword evidence="10" id="KW-0503">Monooxygenase</keyword>
<dbReference type="Proteomes" id="UP000006352">
    <property type="component" value="Unassembled WGS sequence"/>
</dbReference>
<dbReference type="Pfam" id="PF00067">
    <property type="entry name" value="p450"/>
    <property type="match status" value="1"/>
</dbReference>
<dbReference type="EMBL" id="HE796877">
    <property type="protein sequence ID" value="CCL98339.1"/>
    <property type="molecule type" value="Genomic_DNA"/>
</dbReference>
<evidence type="ECO:0000256" key="4">
    <source>
        <dbReference type="ARBA" id="ARBA00022617"/>
    </source>
</evidence>
<evidence type="ECO:0000256" key="6">
    <source>
        <dbReference type="ARBA" id="ARBA00022723"/>
    </source>
</evidence>
<dbReference type="GO" id="GO:0016020">
    <property type="term" value="C:membrane"/>
    <property type="evidence" value="ECO:0007669"/>
    <property type="project" value="UniProtKB-SubCell"/>
</dbReference>
<keyword evidence="7" id="KW-1133">Transmembrane helix</keyword>
<gene>
    <name evidence="12" type="ORF">FIBRA_00333</name>
</gene>
<keyword evidence="8" id="KW-0560">Oxidoreductase</keyword>
<sequence>MSPQQDLGATLAIVSFVLVLARLPTLGNIHQLPTKHQHRTLTKWAAKYGDVFYIQICHKPVVLVNTLQAAHDLMEKRSSLYSDRPRTVVFTELMGFEPTTSILPYGNQWRLHRKWFQTAFRTKTAQSRHRPLQLRAVRHLLSALLDSPANFRNNVKRFAGGMMLEIAYGHTATMLLLIANISATMDIRKARDEAGKEIIPDSAFMDGAVWCATTY</sequence>
<keyword evidence="11" id="KW-0472">Membrane</keyword>
<evidence type="ECO:0000256" key="10">
    <source>
        <dbReference type="ARBA" id="ARBA00023033"/>
    </source>
</evidence>
<comment type="cofactor">
    <cofactor evidence="1">
        <name>heme</name>
        <dbReference type="ChEBI" id="CHEBI:30413"/>
    </cofactor>
</comment>
<protein>
    <recommendedName>
        <fullName evidence="14">Cytochrome P450</fullName>
    </recommendedName>
</protein>
<evidence type="ECO:0000256" key="1">
    <source>
        <dbReference type="ARBA" id="ARBA00001971"/>
    </source>
</evidence>
<accession>J7S603</accession>
<evidence type="ECO:0000256" key="2">
    <source>
        <dbReference type="ARBA" id="ARBA00004370"/>
    </source>
</evidence>
<evidence type="ECO:0008006" key="14">
    <source>
        <dbReference type="Google" id="ProtNLM"/>
    </source>
</evidence>
<evidence type="ECO:0000256" key="7">
    <source>
        <dbReference type="ARBA" id="ARBA00022989"/>
    </source>
</evidence>
<keyword evidence="5" id="KW-0812">Transmembrane</keyword>
<dbReference type="GO" id="GO:0020037">
    <property type="term" value="F:heme binding"/>
    <property type="evidence" value="ECO:0007669"/>
    <property type="project" value="InterPro"/>
</dbReference>
<dbReference type="AlphaFoldDB" id="J7S603"/>
<dbReference type="GeneID" id="24093250"/>
<dbReference type="GO" id="GO:0005506">
    <property type="term" value="F:iron ion binding"/>
    <property type="evidence" value="ECO:0007669"/>
    <property type="project" value="InterPro"/>
</dbReference>
<dbReference type="RefSeq" id="XP_012177622.1">
    <property type="nucleotide sequence ID" value="XM_012322232.1"/>
</dbReference>
<proteinExistence type="inferred from homology"/>
<keyword evidence="6" id="KW-0479">Metal-binding</keyword>
<evidence type="ECO:0000313" key="13">
    <source>
        <dbReference type="Proteomes" id="UP000006352"/>
    </source>
</evidence>
<dbReference type="PANTHER" id="PTHR46300">
    <property type="entry name" value="P450, PUTATIVE (EUROFUNG)-RELATED-RELATED"/>
    <property type="match status" value="1"/>
</dbReference>
<organism evidence="12 13">
    <name type="scientific">Fibroporia radiculosa</name>
    <dbReference type="NCBI Taxonomy" id="599839"/>
    <lineage>
        <taxon>Eukaryota</taxon>
        <taxon>Fungi</taxon>
        <taxon>Dikarya</taxon>
        <taxon>Basidiomycota</taxon>
        <taxon>Agaricomycotina</taxon>
        <taxon>Agaricomycetes</taxon>
        <taxon>Polyporales</taxon>
        <taxon>Fibroporiaceae</taxon>
        <taxon>Fibroporia</taxon>
    </lineage>
</organism>
<dbReference type="PANTHER" id="PTHR46300:SF5">
    <property type="entry name" value="CYTOCHROME P450"/>
    <property type="match status" value="1"/>
</dbReference>
<dbReference type="GO" id="GO:0004497">
    <property type="term" value="F:monooxygenase activity"/>
    <property type="evidence" value="ECO:0007669"/>
    <property type="project" value="UniProtKB-KW"/>
</dbReference>
<dbReference type="STRING" id="599839.J7S603"/>